<organism evidence="2 3">
    <name type="scientific">Dictyocaulus viviparus</name>
    <name type="common">Bovine lungworm</name>
    <dbReference type="NCBI Taxonomy" id="29172"/>
    <lineage>
        <taxon>Eukaryota</taxon>
        <taxon>Metazoa</taxon>
        <taxon>Ecdysozoa</taxon>
        <taxon>Nematoda</taxon>
        <taxon>Chromadorea</taxon>
        <taxon>Rhabditida</taxon>
        <taxon>Rhabditina</taxon>
        <taxon>Rhabditomorpha</taxon>
        <taxon>Strongyloidea</taxon>
        <taxon>Metastrongylidae</taxon>
        <taxon>Dictyocaulus</taxon>
    </lineage>
</organism>
<feature type="signal peptide" evidence="1">
    <location>
        <begin position="1"/>
        <end position="18"/>
    </location>
</feature>
<dbReference type="Proteomes" id="UP000053766">
    <property type="component" value="Unassembled WGS sequence"/>
</dbReference>
<reference evidence="3" key="2">
    <citation type="journal article" date="2016" name="Sci. Rep.">
        <title>Dictyocaulus viviparus genome, variome and transcriptome elucidate lungworm biology and support future intervention.</title>
        <authorList>
            <person name="McNulty S.N."/>
            <person name="Strube C."/>
            <person name="Rosa B.A."/>
            <person name="Martin J.C."/>
            <person name="Tyagi R."/>
            <person name="Choi Y.J."/>
            <person name="Wang Q."/>
            <person name="Hallsworth Pepin K."/>
            <person name="Zhang X."/>
            <person name="Ozersky P."/>
            <person name="Wilson R.K."/>
            <person name="Sternberg P.W."/>
            <person name="Gasser R.B."/>
            <person name="Mitreva M."/>
        </authorList>
    </citation>
    <scope>NUCLEOTIDE SEQUENCE [LARGE SCALE GENOMIC DNA]</scope>
    <source>
        <strain evidence="3">HannoverDv2000</strain>
    </source>
</reference>
<protein>
    <submittedName>
        <fullName evidence="2">Uncharacterized protein</fullName>
    </submittedName>
</protein>
<keyword evidence="3" id="KW-1185">Reference proteome</keyword>
<feature type="chain" id="PRO_5002336486" evidence="1">
    <location>
        <begin position="19"/>
        <end position="443"/>
    </location>
</feature>
<reference evidence="2 3" key="1">
    <citation type="submission" date="2013-11" db="EMBL/GenBank/DDBJ databases">
        <title>Draft genome of the bovine lungworm Dictyocaulus viviparus.</title>
        <authorList>
            <person name="Mitreva M."/>
        </authorList>
    </citation>
    <scope>NUCLEOTIDE SEQUENCE [LARGE SCALE GENOMIC DNA]</scope>
    <source>
        <strain evidence="2 3">HannoverDv2000</strain>
    </source>
</reference>
<evidence type="ECO:0000256" key="1">
    <source>
        <dbReference type="SAM" id="SignalP"/>
    </source>
</evidence>
<dbReference type="EMBL" id="KN716180">
    <property type="protein sequence ID" value="KJH51592.1"/>
    <property type="molecule type" value="Genomic_DNA"/>
</dbReference>
<gene>
    <name evidence="2" type="ORF">DICVIV_02225</name>
</gene>
<name>A0A0D8Y5W6_DICVI</name>
<sequence>MKWFYIFLTYGFIHSTHGEQKPDKPLEKSADKAKVDTIIDVLPFLFQRNFTTSPIISGSVWICFTRNLNETVNGILPIDVNEHCKDSLRVHAREQTVYVVKDNKFEAHPHYSPLVEFISLPSSDAQDVYGFKPYIDFDLEDIKDAKKGSEIRFYLAGTKILLLSSSPYCYPIFQQPFLGLLDGHAVNFSPLNVDDFMKTGSDQNDKPAHYFLAGSKGLKARVEFWQKNPSILFDPPSKRTNLRQAVFDCCPPTWEFEFFVVSSEWNVLPQITYQTYTLHKRQSDECKDSSSATTKFQSILLEIGEKCEWIRLCFDRTSKFCDNDANALSFIFVHDVYVPTDSDEVRQIGISFDKLDTIRINFLIGAKGIEIGYAFSSSMVPGITDLMYLDSYNGVDPSDLNINVVKAPNCQARLLNDMSTVNIRDALEAKLQCLSLSSCTCYE</sequence>
<accession>A0A0D8Y5W6</accession>
<dbReference type="OrthoDB" id="5864477at2759"/>
<evidence type="ECO:0000313" key="2">
    <source>
        <dbReference type="EMBL" id="KJH51592.1"/>
    </source>
</evidence>
<evidence type="ECO:0000313" key="3">
    <source>
        <dbReference type="Proteomes" id="UP000053766"/>
    </source>
</evidence>
<dbReference type="AlphaFoldDB" id="A0A0D8Y5W6"/>
<proteinExistence type="predicted"/>
<keyword evidence="1" id="KW-0732">Signal</keyword>